<dbReference type="SUPFAM" id="SSF51905">
    <property type="entry name" value="FAD/NAD(P)-binding domain"/>
    <property type="match status" value="1"/>
</dbReference>
<dbReference type="PANTHER" id="PTHR43422:SF3">
    <property type="entry name" value="THIAMINE THIAZOLE SYNTHASE"/>
    <property type="match status" value="1"/>
</dbReference>
<dbReference type="Gene3D" id="3.50.50.60">
    <property type="entry name" value="FAD/NAD(P)-binding domain"/>
    <property type="match status" value="1"/>
</dbReference>
<gene>
    <name evidence="1" type="ORF">OG863_28690</name>
</gene>
<dbReference type="Proteomes" id="UP001344251">
    <property type="component" value="Chromosome"/>
</dbReference>
<dbReference type="InterPro" id="IPR036188">
    <property type="entry name" value="FAD/NAD-bd_sf"/>
</dbReference>
<reference evidence="1 2" key="1">
    <citation type="submission" date="2022-10" db="EMBL/GenBank/DDBJ databases">
        <title>The complete genomes of actinobacterial strains from the NBC collection.</title>
        <authorList>
            <person name="Joergensen T.S."/>
            <person name="Alvarez Arevalo M."/>
            <person name="Sterndorff E.B."/>
            <person name="Faurdal D."/>
            <person name="Vuksanovic O."/>
            <person name="Mourched A.-S."/>
            <person name="Charusanti P."/>
            <person name="Shaw S."/>
            <person name="Blin K."/>
            <person name="Weber T."/>
        </authorList>
    </citation>
    <scope>NUCLEOTIDE SEQUENCE [LARGE SCALE GENOMIC DNA]</scope>
    <source>
        <strain evidence="1 2">NBC 01774</strain>
    </source>
</reference>
<evidence type="ECO:0000313" key="1">
    <source>
        <dbReference type="EMBL" id="WSB71597.1"/>
    </source>
</evidence>
<sequence>MKRAVVLGGSIAGLYAARALSDHADDVVILDAEDTGEGGTGEACTGRGAPQRHQLHALLSMGHTQLERWFPGITGELVAAGARLGTGPEVQFYVDGALKAPVADIRMLGATRPFIESRVRRRVAALPNVHILQGQARGLLFGAGRVRGVRYSAAEDTSAAPGHGSELDADLVVDAMGRSSRLGSWLLRGGWDHAPLDRMRIDLGYATAVFRRGDELPGTVVAHASPGPASGYQPTLSEPGAMVAVEDNRWMVVLAGYTGHRPGRDPGEFLARMRRCVGPLREIADRCAMDGDVRTFHFQESRRRDFTRLRRFPGGLVAVGDSVASVNPVYGQGLTLAALQASCLAAALRAGAAPHDPAWDYFRRAGVVVDAAWQVSATADLAQPHVKGPYPRGHRLVRWAGDKIMEASVIDSRVNQAFMDVVHMRRHPNTLTRPRLLARAARVLSTR</sequence>
<proteinExistence type="predicted"/>
<organism evidence="1 2">
    <name type="scientific">Streptomyces decoyicus</name>
    <dbReference type="NCBI Taxonomy" id="249567"/>
    <lineage>
        <taxon>Bacteria</taxon>
        <taxon>Bacillati</taxon>
        <taxon>Actinomycetota</taxon>
        <taxon>Actinomycetes</taxon>
        <taxon>Kitasatosporales</taxon>
        <taxon>Streptomycetaceae</taxon>
        <taxon>Streptomyces</taxon>
    </lineage>
</organism>
<dbReference type="EMBL" id="CP109106">
    <property type="protein sequence ID" value="WSB71597.1"/>
    <property type="molecule type" value="Genomic_DNA"/>
</dbReference>
<protein>
    <recommendedName>
        <fullName evidence="3">FAD-dependent oxidoreductase</fullName>
    </recommendedName>
</protein>
<accession>A0ABZ1FNQ0</accession>
<keyword evidence="2" id="KW-1185">Reference proteome</keyword>
<evidence type="ECO:0008006" key="3">
    <source>
        <dbReference type="Google" id="ProtNLM"/>
    </source>
</evidence>
<evidence type="ECO:0000313" key="2">
    <source>
        <dbReference type="Proteomes" id="UP001344251"/>
    </source>
</evidence>
<name>A0ABZ1FNQ0_9ACTN</name>
<dbReference type="RefSeq" id="WP_326621239.1">
    <property type="nucleotide sequence ID" value="NZ_CP109106.1"/>
</dbReference>
<dbReference type="PANTHER" id="PTHR43422">
    <property type="entry name" value="THIAMINE THIAZOLE SYNTHASE"/>
    <property type="match status" value="1"/>
</dbReference>